<dbReference type="Proteomes" id="UP000029643">
    <property type="component" value="Unassembled WGS sequence"/>
</dbReference>
<accession>A0A090X708</accession>
<dbReference type="RefSeq" id="WP_042500856.1">
    <property type="nucleotide sequence ID" value="NZ_BBNU01000023.1"/>
</dbReference>
<dbReference type="AlphaFoldDB" id="A0A090X708"/>
<comment type="caution">
    <text evidence="1">The sequence shown here is derived from an EMBL/GenBank/DDBJ whole genome shotgun (WGS) entry which is preliminary data.</text>
</comment>
<evidence type="ECO:0000313" key="1">
    <source>
        <dbReference type="EMBL" id="GAL82207.1"/>
    </source>
</evidence>
<sequence length="87" mass="10559">MLANELLSKYDKIEKQQNIPLSQLNNKEKEVLALFQNQDILQQYKIDHSETYGNRRKVYNNFKKRYNNKYLTHVKEQLKTSLKHTLF</sequence>
<dbReference type="EMBL" id="BBNU01000023">
    <property type="protein sequence ID" value="GAL82207.1"/>
    <property type="molecule type" value="Genomic_DNA"/>
</dbReference>
<gene>
    <name evidence="1" type="ORF">JCM19274_4395</name>
</gene>
<dbReference type="STRING" id="221126.SAMN04489722_101270"/>
<name>A0A090X708_9FLAO</name>
<proteinExistence type="predicted"/>
<reference evidence="1 2" key="1">
    <citation type="journal article" date="2014" name="Genome Announc.">
        <title>Draft Genome Sequences of Marine Flavobacterium Algibacter lectus Strains SS8 and NR4.</title>
        <authorList>
            <person name="Takatani N."/>
            <person name="Nakanishi M."/>
            <person name="Meirelles P."/>
            <person name="Mino S."/>
            <person name="Suda W."/>
            <person name="Oshima K."/>
            <person name="Hattori M."/>
            <person name="Ohkuma M."/>
            <person name="Hosokawa M."/>
            <person name="Miyashita K."/>
            <person name="Thompson F.L."/>
            <person name="Niwa A."/>
            <person name="Sawabe T."/>
            <person name="Sawabe T."/>
        </authorList>
    </citation>
    <scope>NUCLEOTIDE SEQUENCE [LARGE SCALE GENOMIC DNA]</scope>
    <source>
        <strain evidence="2">JCM19274</strain>
    </source>
</reference>
<protein>
    <submittedName>
        <fullName evidence="1">Uncharacterized protein</fullName>
    </submittedName>
</protein>
<evidence type="ECO:0000313" key="2">
    <source>
        <dbReference type="Proteomes" id="UP000029643"/>
    </source>
</evidence>
<organism evidence="1 2">
    <name type="scientific">Algibacter lectus</name>
    <dbReference type="NCBI Taxonomy" id="221126"/>
    <lineage>
        <taxon>Bacteria</taxon>
        <taxon>Pseudomonadati</taxon>
        <taxon>Bacteroidota</taxon>
        <taxon>Flavobacteriia</taxon>
        <taxon>Flavobacteriales</taxon>
        <taxon>Flavobacteriaceae</taxon>
        <taxon>Algibacter</taxon>
    </lineage>
</organism>